<evidence type="ECO:0000313" key="2">
    <source>
        <dbReference type="EMBL" id="SCW52564.1"/>
    </source>
</evidence>
<dbReference type="Proteomes" id="UP000198601">
    <property type="component" value="Unassembled WGS sequence"/>
</dbReference>
<sequence>MDCKQWIRVPLTMEELISIPQDVLDEHALYVHADMEYIDKETIVYLDDMVDVDDETVEEIYPEFSVEHNLQWFFSGQVVFDIIDNTKHQLPNPTIDDYIKNFSYYNENDCFFTF</sequence>
<dbReference type="EMBL" id="FMTT01000012">
    <property type="protein sequence ID" value="SCW52564.1"/>
    <property type="molecule type" value="Genomic_DNA"/>
</dbReference>
<feature type="domain" description="DUF7716" evidence="1">
    <location>
        <begin position="12"/>
        <end position="114"/>
    </location>
</feature>
<dbReference type="RefSeq" id="WP_090670897.1">
    <property type="nucleotide sequence ID" value="NZ_FMTT01000012.1"/>
</dbReference>
<accession>A0A1G4R6T9</accession>
<organism evidence="2 3">
    <name type="scientific">Paenibacillus tianmuensis</name>
    <dbReference type="NCBI Taxonomy" id="624147"/>
    <lineage>
        <taxon>Bacteria</taxon>
        <taxon>Bacillati</taxon>
        <taxon>Bacillota</taxon>
        <taxon>Bacilli</taxon>
        <taxon>Bacillales</taxon>
        <taxon>Paenibacillaceae</taxon>
        <taxon>Paenibacillus</taxon>
    </lineage>
</organism>
<keyword evidence="3" id="KW-1185">Reference proteome</keyword>
<protein>
    <recommendedName>
        <fullName evidence="1">DUF7716 domain-containing protein</fullName>
    </recommendedName>
</protein>
<reference evidence="3" key="1">
    <citation type="submission" date="2016-10" db="EMBL/GenBank/DDBJ databases">
        <authorList>
            <person name="Varghese N."/>
            <person name="Submissions S."/>
        </authorList>
    </citation>
    <scope>NUCLEOTIDE SEQUENCE [LARGE SCALE GENOMIC DNA]</scope>
    <source>
        <strain evidence="3">CGMCC 1.8946</strain>
    </source>
</reference>
<proteinExistence type="predicted"/>
<dbReference type="InterPro" id="IPR056133">
    <property type="entry name" value="DUF7716"/>
</dbReference>
<dbReference type="Pfam" id="PF24832">
    <property type="entry name" value="DUF7716"/>
    <property type="match status" value="1"/>
</dbReference>
<dbReference type="OrthoDB" id="2082227at2"/>
<gene>
    <name evidence="2" type="ORF">SAMN04487970_1012119</name>
</gene>
<dbReference type="AlphaFoldDB" id="A0A1G4R6T9"/>
<evidence type="ECO:0000259" key="1">
    <source>
        <dbReference type="Pfam" id="PF24832"/>
    </source>
</evidence>
<name>A0A1G4R6T9_9BACL</name>
<evidence type="ECO:0000313" key="3">
    <source>
        <dbReference type="Proteomes" id="UP000198601"/>
    </source>
</evidence>